<organism evidence="1">
    <name type="scientific">Anguilla anguilla</name>
    <name type="common">European freshwater eel</name>
    <name type="synonym">Muraena anguilla</name>
    <dbReference type="NCBI Taxonomy" id="7936"/>
    <lineage>
        <taxon>Eukaryota</taxon>
        <taxon>Metazoa</taxon>
        <taxon>Chordata</taxon>
        <taxon>Craniata</taxon>
        <taxon>Vertebrata</taxon>
        <taxon>Euteleostomi</taxon>
        <taxon>Actinopterygii</taxon>
        <taxon>Neopterygii</taxon>
        <taxon>Teleostei</taxon>
        <taxon>Anguilliformes</taxon>
        <taxon>Anguillidae</taxon>
        <taxon>Anguilla</taxon>
    </lineage>
</organism>
<protein>
    <submittedName>
        <fullName evidence="1">Uncharacterized protein</fullName>
    </submittedName>
</protein>
<proteinExistence type="predicted"/>
<reference evidence="1" key="1">
    <citation type="submission" date="2014-11" db="EMBL/GenBank/DDBJ databases">
        <authorList>
            <person name="Amaro Gonzalez C."/>
        </authorList>
    </citation>
    <scope>NUCLEOTIDE SEQUENCE</scope>
</reference>
<name>A0A0E9TSG5_ANGAN</name>
<reference evidence="1" key="2">
    <citation type="journal article" date="2015" name="Fish Shellfish Immunol.">
        <title>Early steps in the European eel (Anguilla anguilla)-Vibrio vulnificus interaction in the gills: Role of the RtxA13 toxin.</title>
        <authorList>
            <person name="Callol A."/>
            <person name="Pajuelo D."/>
            <person name="Ebbesson L."/>
            <person name="Teles M."/>
            <person name="MacKenzie S."/>
            <person name="Amaro C."/>
        </authorList>
    </citation>
    <scope>NUCLEOTIDE SEQUENCE</scope>
</reference>
<accession>A0A0E9TSG5</accession>
<sequence>MANSKRFTFPVCKELNIISLQSEKMFPPCC</sequence>
<dbReference type="EMBL" id="GBXM01052757">
    <property type="protein sequence ID" value="JAH55820.1"/>
    <property type="molecule type" value="Transcribed_RNA"/>
</dbReference>
<dbReference type="AlphaFoldDB" id="A0A0E9TSG5"/>
<evidence type="ECO:0000313" key="1">
    <source>
        <dbReference type="EMBL" id="JAH55820.1"/>
    </source>
</evidence>